<protein>
    <submittedName>
        <fullName evidence="1">Uncharacterized protein</fullName>
    </submittedName>
</protein>
<sequence length="188" mass="21801">MLPREEELIKMILQEFHNSNDTLKSLEQLREDIRRYVQAKVTQSPLPILNLIWEDITIDFIMSLPASRGYSNIVVKFKGESNHQCPPSLLTTNEFGPILSPYKIFGTPIIHKSGRDISKVLVPWNSLLEAQKSWDKLEDMKKSKVKYEENKGVLRKVWQIDLSATATWNLRLEPYEETHLGRKPQALT</sequence>
<proteinExistence type="predicted"/>
<evidence type="ECO:0000313" key="1">
    <source>
        <dbReference type="EMBL" id="WVZ18557.1"/>
    </source>
</evidence>
<dbReference type="AlphaFoldDB" id="A0AAQ3S5X4"/>
<dbReference type="Proteomes" id="UP001374535">
    <property type="component" value="Chromosome 2"/>
</dbReference>
<dbReference type="EMBL" id="CP144699">
    <property type="protein sequence ID" value="WVZ18557.1"/>
    <property type="molecule type" value="Genomic_DNA"/>
</dbReference>
<reference evidence="1 2" key="1">
    <citation type="journal article" date="2023" name="Life. Sci Alliance">
        <title>Evolutionary insights into 3D genome organization and epigenetic landscape of Vigna mungo.</title>
        <authorList>
            <person name="Junaid A."/>
            <person name="Singh B."/>
            <person name="Bhatia S."/>
        </authorList>
    </citation>
    <scope>NUCLEOTIDE SEQUENCE [LARGE SCALE GENOMIC DNA]</scope>
    <source>
        <strain evidence="1">Urdbean</strain>
    </source>
</reference>
<organism evidence="1 2">
    <name type="scientific">Vigna mungo</name>
    <name type="common">Black gram</name>
    <name type="synonym">Phaseolus mungo</name>
    <dbReference type="NCBI Taxonomy" id="3915"/>
    <lineage>
        <taxon>Eukaryota</taxon>
        <taxon>Viridiplantae</taxon>
        <taxon>Streptophyta</taxon>
        <taxon>Embryophyta</taxon>
        <taxon>Tracheophyta</taxon>
        <taxon>Spermatophyta</taxon>
        <taxon>Magnoliopsida</taxon>
        <taxon>eudicotyledons</taxon>
        <taxon>Gunneridae</taxon>
        <taxon>Pentapetalae</taxon>
        <taxon>rosids</taxon>
        <taxon>fabids</taxon>
        <taxon>Fabales</taxon>
        <taxon>Fabaceae</taxon>
        <taxon>Papilionoideae</taxon>
        <taxon>50 kb inversion clade</taxon>
        <taxon>NPAAA clade</taxon>
        <taxon>indigoferoid/millettioid clade</taxon>
        <taxon>Phaseoleae</taxon>
        <taxon>Vigna</taxon>
    </lineage>
</organism>
<evidence type="ECO:0000313" key="2">
    <source>
        <dbReference type="Proteomes" id="UP001374535"/>
    </source>
</evidence>
<accession>A0AAQ3S5X4</accession>
<name>A0AAQ3S5X4_VIGMU</name>
<gene>
    <name evidence="1" type="ORF">V8G54_005879</name>
</gene>
<keyword evidence="2" id="KW-1185">Reference proteome</keyword>